<keyword evidence="3" id="KW-1185">Reference proteome</keyword>
<dbReference type="OrthoDB" id="3473305at2759"/>
<dbReference type="EMBL" id="JAGMUX010000017">
    <property type="protein sequence ID" value="KAH7235052.1"/>
    <property type="molecule type" value="Genomic_DNA"/>
</dbReference>
<dbReference type="InterPro" id="IPR045518">
    <property type="entry name" value="2EXR"/>
</dbReference>
<organism evidence="2 3">
    <name type="scientific">Fusarium redolens</name>
    <dbReference type="NCBI Taxonomy" id="48865"/>
    <lineage>
        <taxon>Eukaryota</taxon>
        <taxon>Fungi</taxon>
        <taxon>Dikarya</taxon>
        <taxon>Ascomycota</taxon>
        <taxon>Pezizomycotina</taxon>
        <taxon>Sordariomycetes</taxon>
        <taxon>Hypocreomycetidae</taxon>
        <taxon>Hypocreales</taxon>
        <taxon>Nectriaceae</taxon>
        <taxon>Fusarium</taxon>
        <taxon>Fusarium redolens species complex</taxon>
    </lineage>
</organism>
<dbReference type="AlphaFoldDB" id="A0A9P9GAK9"/>
<gene>
    <name evidence="2" type="ORF">BKA55DRAFT_579855</name>
</gene>
<dbReference type="PANTHER" id="PTHR35910:SF1">
    <property type="entry name" value="2EXR DOMAIN-CONTAINING PROTEIN"/>
    <property type="match status" value="1"/>
</dbReference>
<evidence type="ECO:0000313" key="3">
    <source>
        <dbReference type="Proteomes" id="UP000720189"/>
    </source>
</evidence>
<feature type="domain" description="2EXR" evidence="1">
    <location>
        <begin position="16"/>
        <end position="83"/>
    </location>
</feature>
<reference evidence="2" key="1">
    <citation type="journal article" date="2021" name="Nat. Commun.">
        <title>Genetic determinants of endophytism in the Arabidopsis root mycobiome.</title>
        <authorList>
            <person name="Mesny F."/>
            <person name="Miyauchi S."/>
            <person name="Thiergart T."/>
            <person name="Pickel B."/>
            <person name="Atanasova L."/>
            <person name="Karlsson M."/>
            <person name="Huettel B."/>
            <person name="Barry K.W."/>
            <person name="Haridas S."/>
            <person name="Chen C."/>
            <person name="Bauer D."/>
            <person name="Andreopoulos W."/>
            <person name="Pangilinan J."/>
            <person name="LaButti K."/>
            <person name="Riley R."/>
            <person name="Lipzen A."/>
            <person name="Clum A."/>
            <person name="Drula E."/>
            <person name="Henrissat B."/>
            <person name="Kohler A."/>
            <person name="Grigoriev I.V."/>
            <person name="Martin F.M."/>
            <person name="Hacquard S."/>
        </authorList>
    </citation>
    <scope>NUCLEOTIDE SEQUENCE</scope>
    <source>
        <strain evidence="2">MPI-CAGE-AT-0023</strain>
    </source>
</reference>
<evidence type="ECO:0000259" key="1">
    <source>
        <dbReference type="Pfam" id="PF20150"/>
    </source>
</evidence>
<dbReference type="PANTHER" id="PTHR35910">
    <property type="entry name" value="2EXR DOMAIN-CONTAINING PROTEIN"/>
    <property type="match status" value="1"/>
</dbReference>
<dbReference type="GeneID" id="70223876"/>
<comment type="caution">
    <text evidence="2">The sequence shown here is derived from an EMBL/GenBank/DDBJ whole genome shotgun (WGS) entry which is preliminary data.</text>
</comment>
<dbReference type="Pfam" id="PF20150">
    <property type="entry name" value="2EXR"/>
    <property type="match status" value="1"/>
</dbReference>
<accession>A0A9P9GAK9</accession>
<name>A0A9P9GAK9_FUSRE</name>
<dbReference type="RefSeq" id="XP_046044817.1">
    <property type="nucleotide sequence ID" value="XM_046193922.1"/>
</dbReference>
<proteinExistence type="predicted"/>
<protein>
    <recommendedName>
        <fullName evidence="1">2EXR domain-containing protein</fullName>
    </recommendedName>
</protein>
<dbReference type="Proteomes" id="UP000720189">
    <property type="component" value="Unassembled WGS sequence"/>
</dbReference>
<evidence type="ECO:0000313" key="2">
    <source>
        <dbReference type="EMBL" id="KAH7235052.1"/>
    </source>
</evidence>
<sequence>MDLSEKESANGDLQTFSCFSRLPLEIRHMIWECLISIQRHLRIEGRFGNPTKIVSISISQGSFLSQVCSESREVLSRISSYQAATDGDGASASRHVDTVLMTTLDAPVLEMFSVLATGVDCIAIPRPVGGQLQDLHLALQKRVAAGNRPVKAVYTAISTYLQDQWLPRQEDHPITSASDFKVIADDDEELLPDFDLGYFYVRGGRSFVAKLAFLSYLNGFWEHDRIAKELRSTWQGLASKDGITAPVLKPAMILTCGTRKH</sequence>